<feature type="region of interest" description="Disordered" evidence="2">
    <location>
        <begin position="269"/>
        <end position="303"/>
    </location>
</feature>
<dbReference type="InterPro" id="IPR001611">
    <property type="entry name" value="Leu-rich_rpt"/>
</dbReference>
<dbReference type="CTD" id="8231004"/>
<accession>E0VBI2</accession>
<gene>
    <name evidence="4" type="primary">8231004</name>
    <name evidence="3" type="ORF">Phum_PHUM061250</name>
</gene>
<dbReference type="GeneID" id="8231004"/>
<reference evidence="3" key="2">
    <citation type="submission" date="2007-04" db="EMBL/GenBank/DDBJ databases">
        <title>The genome of the human body louse.</title>
        <authorList>
            <consortium name="The Human Body Louse Genome Consortium"/>
            <person name="Kirkness E."/>
            <person name="Walenz B."/>
            <person name="Hass B."/>
            <person name="Bruggner R."/>
            <person name="Strausberg R."/>
        </authorList>
    </citation>
    <scope>NUCLEOTIDE SEQUENCE</scope>
    <source>
        <strain evidence="3">USDA</strain>
    </source>
</reference>
<dbReference type="RefSeq" id="XP_002423476.1">
    <property type="nucleotide sequence ID" value="XM_002423431.1"/>
</dbReference>
<name>E0VBI2_PEDHC</name>
<evidence type="ECO:0000313" key="3">
    <source>
        <dbReference type="EMBL" id="EEB10738.1"/>
    </source>
</evidence>
<sequence length="466" mass="53092">MAPGKFASVLSKFCEEEDVLIIPEFITYNPDGIIKVKDVDNSDLSQIITLNEECESRPPQITIAYENPEEEENPIKVICKNIYIEFSFIYAIEKSLSLFPTLDTLIIEDCCISSEFTEELATILTKDSGKQISNLSLSGNLNITHKLPLFLSSNTGLKFLSFQRCGIDDEDLKLIVEPLSYSDERESKILLLNLGMNKIGNVGMYHLANVLRTNRTLTSISLIGNRIGDEGVDYLIEVLQKFPLTRSEGELRRRRIFDRILKDKSKTEQLAEEYKGKGETESQSSKTNDSKKNDRNSTTVRKIRGPDGKLCLAVRGERKNKLSKHNSRLRVDAEEVKKNFENEERNNSEILIDKHPFVSETSPGNDQYWCYGCWSIHSLNLAYNNLTEKSIENFTKLLYEQQENFKPPKNGLTRLILMDSPALQNFDSAIINRNSLKEMFELPTSQSFTSKSSPRRTNLSTRKGNP</sequence>
<feature type="region of interest" description="Disordered" evidence="2">
    <location>
        <begin position="443"/>
        <end position="466"/>
    </location>
</feature>
<dbReference type="SMART" id="SM00368">
    <property type="entry name" value="LRR_RI"/>
    <property type="match status" value="2"/>
</dbReference>
<dbReference type="PANTHER" id="PTHR46984">
    <property type="entry name" value="LEUCINE-RICH REPEAT-CONTAINING PROTEIN 71"/>
    <property type="match status" value="1"/>
</dbReference>
<protein>
    <submittedName>
        <fullName evidence="3 4">Uncharacterized protein</fullName>
    </submittedName>
</protein>
<dbReference type="EnsemblMetazoa" id="PHUM061250-RA">
    <property type="protein sequence ID" value="PHUM061250-PA"/>
    <property type="gene ID" value="PHUM061250"/>
</dbReference>
<evidence type="ECO:0000313" key="4">
    <source>
        <dbReference type="EnsemblMetazoa" id="PHUM061250-PA"/>
    </source>
</evidence>
<dbReference type="Gene3D" id="3.80.10.10">
    <property type="entry name" value="Ribonuclease Inhibitor"/>
    <property type="match status" value="1"/>
</dbReference>
<dbReference type="EMBL" id="DS235030">
    <property type="protein sequence ID" value="EEB10738.1"/>
    <property type="molecule type" value="Genomic_DNA"/>
</dbReference>
<dbReference type="OMA" id="NEECESR"/>
<dbReference type="EMBL" id="AAZO01000717">
    <property type="status" value="NOT_ANNOTATED_CDS"/>
    <property type="molecule type" value="Genomic_DNA"/>
</dbReference>
<dbReference type="PANTHER" id="PTHR46984:SF1">
    <property type="entry name" value="LEUCINE-RICH REPEAT-CONTAINING PROTEIN 71"/>
    <property type="match status" value="1"/>
</dbReference>
<dbReference type="Pfam" id="PF13516">
    <property type="entry name" value="LRR_6"/>
    <property type="match status" value="2"/>
</dbReference>
<dbReference type="HOGENOM" id="CLU_587034_0_0_1"/>
<feature type="coiled-coil region" evidence="1">
    <location>
        <begin position="319"/>
        <end position="353"/>
    </location>
</feature>
<dbReference type="VEuPathDB" id="VectorBase:PHUM061250"/>
<proteinExistence type="predicted"/>
<dbReference type="KEGG" id="phu:Phum_PHUM061250"/>
<keyword evidence="5" id="KW-1185">Reference proteome</keyword>
<dbReference type="eggNOG" id="KOG4308">
    <property type="taxonomic scope" value="Eukaryota"/>
</dbReference>
<dbReference type="Proteomes" id="UP000009046">
    <property type="component" value="Unassembled WGS sequence"/>
</dbReference>
<feature type="compositionally biased region" description="Basic and acidic residues" evidence="2">
    <location>
        <begin position="269"/>
        <end position="280"/>
    </location>
</feature>
<reference evidence="4" key="3">
    <citation type="submission" date="2021-02" db="UniProtKB">
        <authorList>
            <consortium name="EnsemblMetazoa"/>
        </authorList>
    </citation>
    <scope>IDENTIFICATION</scope>
    <source>
        <strain evidence="4">USDA</strain>
    </source>
</reference>
<reference evidence="3" key="1">
    <citation type="submission" date="2007-04" db="EMBL/GenBank/DDBJ databases">
        <title>Annotation of Pediculus humanus corporis strain USDA.</title>
        <authorList>
            <person name="Kirkness E."/>
            <person name="Hannick L."/>
            <person name="Hass B."/>
            <person name="Bruggner R."/>
            <person name="Lawson D."/>
            <person name="Bidwell S."/>
            <person name="Joardar V."/>
            <person name="Caler E."/>
            <person name="Walenz B."/>
            <person name="Inman J."/>
            <person name="Schobel S."/>
            <person name="Galinsky K."/>
            <person name="Amedeo P."/>
            <person name="Strausberg R."/>
        </authorList>
    </citation>
    <scope>NUCLEOTIDE SEQUENCE</scope>
    <source>
        <strain evidence="3">USDA</strain>
    </source>
</reference>
<evidence type="ECO:0000313" key="5">
    <source>
        <dbReference type="Proteomes" id="UP000009046"/>
    </source>
</evidence>
<evidence type="ECO:0000256" key="1">
    <source>
        <dbReference type="SAM" id="Coils"/>
    </source>
</evidence>
<dbReference type="InterPro" id="IPR053040">
    <property type="entry name" value="LRR-containing_protein_71"/>
</dbReference>
<dbReference type="InterPro" id="IPR032675">
    <property type="entry name" value="LRR_dom_sf"/>
</dbReference>
<dbReference type="OrthoDB" id="120976at2759"/>
<keyword evidence="1" id="KW-0175">Coiled coil</keyword>
<dbReference type="InParanoid" id="E0VBI2"/>
<evidence type="ECO:0000256" key="2">
    <source>
        <dbReference type="SAM" id="MobiDB-lite"/>
    </source>
</evidence>
<dbReference type="AlphaFoldDB" id="E0VBI2"/>
<dbReference type="STRING" id="121224.E0VBI2"/>
<organism>
    <name type="scientific">Pediculus humanus subsp. corporis</name>
    <name type="common">Body louse</name>
    <dbReference type="NCBI Taxonomy" id="121224"/>
    <lineage>
        <taxon>Eukaryota</taxon>
        <taxon>Metazoa</taxon>
        <taxon>Ecdysozoa</taxon>
        <taxon>Arthropoda</taxon>
        <taxon>Hexapoda</taxon>
        <taxon>Insecta</taxon>
        <taxon>Pterygota</taxon>
        <taxon>Neoptera</taxon>
        <taxon>Paraneoptera</taxon>
        <taxon>Psocodea</taxon>
        <taxon>Troctomorpha</taxon>
        <taxon>Phthiraptera</taxon>
        <taxon>Anoplura</taxon>
        <taxon>Pediculidae</taxon>
        <taxon>Pediculus</taxon>
    </lineage>
</organism>
<dbReference type="SUPFAM" id="SSF52047">
    <property type="entry name" value="RNI-like"/>
    <property type="match status" value="1"/>
</dbReference>